<reference evidence="2 3" key="1">
    <citation type="submission" date="2024-09" db="EMBL/GenBank/DDBJ databases">
        <authorList>
            <person name="Makale K.P.P."/>
            <person name="Makhzoum A."/>
            <person name="Rantong G."/>
            <person name="Rahube T.O."/>
        </authorList>
    </citation>
    <scope>NUCLEOTIDE SEQUENCE [LARGE SCALE GENOMIC DNA]</scope>
    <source>
        <strain evidence="2 3">KM_D13</strain>
    </source>
</reference>
<keyword evidence="3" id="KW-1185">Reference proteome</keyword>
<evidence type="ECO:0000313" key="3">
    <source>
        <dbReference type="Proteomes" id="UP001575622"/>
    </source>
</evidence>
<gene>
    <name evidence="2" type="ORF">ACEU3E_34705</name>
</gene>
<name>A0ABV4VCF1_9BACL</name>
<dbReference type="Gene3D" id="1.10.10.10">
    <property type="entry name" value="Winged helix-like DNA-binding domain superfamily/Winged helix DNA-binding domain"/>
    <property type="match status" value="1"/>
</dbReference>
<dbReference type="InterPro" id="IPR013324">
    <property type="entry name" value="RNA_pol_sigma_r3/r4-like"/>
</dbReference>
<accession>A0ABV4VCF1</accession>
<comment type="caution">
    <text evidence="2">The sequence shown here is derived from an EMBL/GenBank/DDBJ whole genome shotgun (WGS) entry which is preliminary data.</text>
</comment>
<protein>
    <submittedName>
        <fullName evidence="2">Sigma factor-like helix-turn-helix DNA-binding protein</fullName>
    </submittedName>
</protein>
<sequence length="146" mass="16906">MNHDKVIKLLKKHRSYKFAVNNGVAPFVEEEVGMPFSSNYGSRPPRLPGMRGTIDSSLEDFRMYSRIVRQVEGALNEVLDDQERDVIRMKYLERNKLTLERIAERNHMHKNTVTAIHKRALDNLSTALMFVDVPEIIELDNVVINL</sequence>
<evidence type="ECO:0000313" key="2">
    <source>
        <dbReference type="EMBL" id="MFB0847324.1"/>
    </source>
</evidence>
<feature type="domain" description="RNA polymerase sigma-70 region 4" evidence="1">
    <location>
        <begin position="78"/>
        <end position="124"/>
    </location>
</feature>
<dbReference type="InterPro" id="IPR007630">
    <property type="entry name" value="RNA_pol_sigma70_r4"/>
</dbReference>
<dbReference type="EMBL" id="JBHDLN010000034">
    <property type="protein sequence ID" value="MFB0847324.1"/>
    <property type="molecule type" value="Genomic_DNA"/>
</dbReference>
<organism evidence="2 3">
    <name type="scientific">Paenibacillus oleatilyticus</name>
    <dbReference type="NCBI Taxonomy" id="2594886"/>
    <lineage>
        <taxon>Bacteria</taxon>
        <taxon>Bacillati</taxon>
        <taxon>Bacillota</taxon>
        <taxon>Bacilli</taxon>
        <taxon>Bacillales</taxon>
        <taxon>Paenibacillaceae</taxon>
        <taxon>Paenibacillus</taxon>
    </lineage>
</organism>
<proteinExistence type="predicted"/>
<dbReference type="Pfam" id="PF04545">
    <property type="entry name" value="Sigma70_r4"/>
    <property type="match status" value="1"/>
</dbReference>
<evidence type="ECO:0000259" key="1">
    <source>
        <dbReference type="Pfam" id="PF04545"/>
    </source>
</evidence>
<dbReference type="InterPro" id="IPR036388">
    <property type="entry name" value="WH-like_DNA-bd_sf"/>
</dbReference>
<dbReference type="RefSeq" id="WP_373957150.1">
    <property type="nucleotide sequence ID" value="NZ_JBHDLN010000034.1"/>
</dbReference>
<dbReference type="Proteomes" id="UP001575622">
    <property type="component" value="Unassembled WGS sequence"/>
</dbReference>
<dbReference type="SUPFAM" id="SSF88659">
    <property type="entry name" value="Sigma3 and sigma4 domains of RNA polymerase sigma factors"/>
    <property type="match status" value="1"/>
</dbReference>